<dbReference type="InParanoid" id="A0A7N2L7M4"/>
<dbReference type="InterPro" id="IPR000300">
    <property type="entry name" value="IPPc"/>
</dbReference>
<dbReference type="InterPro" id="IPR045849">
    <property type="entry name" value="IP5P_plant"/>
</dbReference>
<dbReference type="Gene3D" id="3.60.10.10">
    <property type="entry name" value="Endonuclease/exonuclease/phosphatase"/>
    <property type="match status" value="1"/>
</dbReference>
<reference evidence="4" key="2">
    <citation type="submission" date="2021-01" db="UniProtKB">
        <authorList>
            <consortium name="EnsemblPlants"/>
        </authorList>
    </citation>
    <scope>IDENTIFICATION</scope>
</reference>
<comment type="similarity">
    <text evidence="1">Belongs to the inositol polyphosphate 5-phosphatase family.</text>
</comment>
<dbReference type="OMA" id="VACCHLA"/>
<dbReference type="EMBL" id="LRBV02000003">
    <property type="status" value="NOT_ANNOTATED_CDS"/>
    <property type="molecule type" value="Genomic_DNA"/>
</dbReference>
<dbReference type="Gramene" id="QL03p039098:mrna">
    <property type="protein sequence ID" value="QL03p039098:mrna"/>
    <property type="gene ID" value="QL03p039098"/>
</dbReference>
<keyword evidence="5" id="KW-1185">Reference proteome</keyword>
<evidence type="ECO:0000259" key="3">
    <source>
        <dbReference type="SMART" id="SM00128"/>
    </source>
</evidence>
<evidence type="ECO:0000256" key="2">
    <source>
        <dbReference type="ARBA" id="ARBA00022801"/>
    </source>
</evidence>
<keyword evidence="2" id="KW-0378">Hydrolase</keyword>
<accession>A0A7N2L7M4</accession>
<evidence type="ECO:0000313" key="5">
    <source>
        <dbReference type="Proteomes" id="UP000594261"/>
    </source>
</evidence>
<organism evidence="4 5">
    <name type="scientific">Quercus lobata</name>
    <name type="common">Valley oak</name>
    <dbReference type="NCBI Taxonomy" id="97700"/>
    <lineage>
        <taxon>Eukaryota</taxon>
        <taxon>Viridiplantae</taxon>
        <taxon>Streptophyta</taxon>
        <taxon>Embryophyta</taxon>
        <taxon>Tracheophyta</taxon>
        <taxon>Spermatophyta</taxon>
        <taxon>Magnoliopsida</taxon>
        <taxon>eudicotyledons</taxon>
        <taxon>Gunneridae</taxon>
        <taxon>Pentapetalae</taxon>
        <taxon>rosids</taxon>
        <taxon>fabids</taxon>
        <taxon>Fagales</taxon>
        <taxon>Fagaceae</taxon>
        <taxon>Quercus</taxon>
    </lineage>
</organism>
<sequence length="434" mass="49653">MWPRLVANKFLRKTLGSNNFVTDFPGNIEGILEIPSSDQTSPRPKTIFNHRNDVHKVFVSTWNVGGIAPHDDLNIEDLFDTCNNSCDIYVIGFQEIVPLRASNVLGSEKSKISMKWNSLIREALNKKIHSREHDQYNHLQESAKNAKNGKSIESSIPQDYQCIISKQMVGIMISVWVRNNLRPFIKHPSVSCVGCGIMSCLGNKGAVSVRFQLHGTNLCFVCCHLASGGREGDEKYRNSDVAEIFSRTSFPRRPLLDLPRKILDHDQVIFLGDLNYRISLPEGTTRLLTNRGEWNALQENDQLRMELRDGQIFQGWQEGIIKFAPTYKYYPNSDSYYGCLEDIKGEKRRAPAWCDRVIWYGKGLKQHKYYRSELKLSDHRPVKAIFTAEVGVTQTLKGFQSFFRSDRFERITSHFELSASTDDILCKGRSSLQM</sequence>
<dbReference type="PANTHER" id="PTHR45666">
    <property type="entry name" value="TYPE IV INOSITOL POLYPHOSPHATE 5-PHOSPHATASE 9"/>
    <property type="match status" value="1"/>
</dbReference>
<evidence type="ECO:0000313" key="4">
    <source>
        <dbReference type="EnsemblPlants" id="QL03p039098:mrna"/>
    </source>
</evidence>
<name>A0A7N2L7M4_QUELO</name>
<evidence type="ECO:0000256" key="1">
    <source>
        <dbReference type="ARBA" id="ARBA00010768"/>
    </source>
</evidence>
<dbReference type="GO" id="GO:0004445">
    <property type="term" value="F:inositol-polyphosphate 5-phosphatase activity"/>
    <property type="evidence" value="ECO:0007669"/>
    <property type="project" value="InterPro"/>
</dbReference>
<dbReference type="Pfam" id="PF22669">
    <property type="entry name" value="Exo_endo_phos2"/>
    <property type="match status" value="1"/>
</dbReference>
<feature type="domain" description="Inositol polyphosphate-related phosphatase" evidence="3">
    <location>
        <begin position="53"/>
        <end position="394"/>
    </location>
</feature>
<dbReference type="EnsemblPlants" id="QL03p039098:mrna">
    <property type="protein sequence ID" value="QL03p039098:mrna"/>
    <property type="gene ID" value="QL03p039098"/>
</dbReference>
<dbReference type="FunFam" id="3.60.10.10:FF:000053">
    <property type="entry name" value="Type IV inositol polyphosphate 5-phosphatase 9"/>
    <property type="match status" value="1"/>
</dbReference>
<dbReference type="Proteomes" id="UP000594261">
    <property type="component" value="Chromosome 3"/>
</dbReference>
<dbReference type="InterPro" id="IPR036691">
    <property type="entry name" value="Endo/exonu/phosph_ase_sf"/>
</dbReference>
<dbReference type="GO" id="GO:0046856">
    <property type="term" value="P:phosphatidylinositol dephosphorylation"/>
    <property type="evidence" value="ECO:0007669"/>
    <property type="project" value="InterPro"/>
</dbReference>
<dbReference type="SUPFAM" id="SSF56219">
    <property type="entry name" value="DNase I-like"/>
    <property type="match status" value="1"/>
</dbReference>
<dbReference type="GO" id="GO:0034485">
    <property type="term" value="F:phosphatidylinositol-3,4,5-trisphosphate 5-phosphatase activity"/>
    <property type="evidence" value="ECO:0007669"/>
    <property type="project" value="TreeGrafter"/>
</dbReference>
<protein>
    <recommendedName>
        <fullName evidence="3">Inositol polyphosphate-related phosphatase domain-containing protein</fullName>
    </recommendedName>
</protein>
<dbReference type="FunCoup" id="A0A7N2L7M4">
    <property type="interactions" value="2124"/>
</dbReference>
<reference evidence="4 5" key="1">
    <citation type="journal article" date="2016" name="G3 (Bethesda)">
        <title>First Draft Assembly and Annotation of the Genome of a California Endemic Oak Quercus lobata Nee (Fagaceae).</title>
        <authorList>
            <person name="Sork V.L."/>
            <person name="Fitz-Gibbon S.T."/>
            <person name="Puiu D."/>
            <person name="Crepeau M."/>
            <person name="Gugger P.F."/>
            <person name="Sherman R."/>
            <person name="Stevens K."/>
            <person name="Langley C.H."/>
            <person name="Pellegrini M."/>
            <person name="Salzberg S.L."/>
        </authorList>
    </citation>
    <scope>NUCLEOTIDE SEQUENCE [LARGE SCALE GENOMIC DNA]</scope>
    <source>
        <strain evidence="4 5">cv. SW786</strain>
    </source>
</reference>
<dbReference type="PANTHER" id="PTHR45666:SF18">
    <property type="entry name" value="TYPE IV INOSITOL POLYPHOSPHATE 5-PHOSPHATASE 9"/>
    <property type="match status" value="1"/>
</dbReference>
<proteinExistence type="inferred from homology"/>
<dbReference type="AlphaFoldDB" id="A0A7N2L7M4"/>
<dbReference type="SMART" id="SM00128">
    <property type="entry name" value="IPPc"/>
    <property type="match status" value="1"/>
</dbReference>
<dbReference type="GO" id="GO:0004439">
    <property type="term" value="F:phosphatidylinositol-4,5-bisphosphate 5-phosphatase activity"/>
    <property type="evidence" value="ECO:0007669"/>
    <property type="project" value="TreeGrafter"/>
</dbReference>